<keyword evidence="2" id="KW-1185">Reference proteome</keyword>
<sequence>MVYVSKCIFSLQPNRCRREYSQLNLEQLLEENSIDSDTLVPMCMGSNNNRVPSVSPYLPLEIFDNEDFDCRFPDDWLSLGISEGSCDQKPIPGRALLPTEVKYKWHLVGVLDYDKETSLYLVEKVNLKDVTGNSSLNEQQKKTLLTGRYWVPRIRLLFHAEDPRVFVQRIKSAQHLRESTEALSHYHLSIDCMSIGKRTPSIDTCSLQRIKKYALTTPGLTLNNLSVKKLEEEIKLDYSRTMIRIHFDEVVMNQPEQQFSQIIIPKKEHLVPKKVEKN</sequence>
<accession>A0A8C6TUX4</accession>
<reference evidence="1" key="2">
    <citation type="submission" date="2025-09" db="UniProtKB">
        <authorList>
            <consortium name="Ensembl"/>
        </authorList>
    </citation>
    <scope>IDENTIFICATION</scope>
</reference>
<dbReference type="AlphaFoldDB" id="A0A8C6TUX4"/>
<dbReference type="Ensembl" id="ENSNMLT00000028596.1">
    <property type="protein sequence ID" value="ENSNMLP00000025573.1"/>
    <property type="gene ID" value="ENSNMLG00000016345.1"/>
</dbReference>
<name>A0A8C6TUX4_9GOBI</name>
<evidence type="ECO:0000313" key="2">
    <source>
        <dbReference type="Proteomes" id="UP000694523"/>
    </source>
</evidence>
<proteinExistence type="predicted"/>
<reference evidence="1" key="1">
    <citation type="submission" date="2025-08" db="UniProtKB">
        <authorList>
            <consortium name="Ensembl"/>
        </authorList>
    </citation>
    <scope>IDENTIFICATION</scope>
</reference>
<evidence type="ECO:0000313" key="1">
    <source>
        <dbReference type="Ensembl" id="ENSNMLP00000025573.1"/>
    </source>
</evidence>
<organism evidence="1 2">
    <name type="scientific">Neogobius melanostomus</name>
    <name type="common">round goby</name>
    <dbReference type="NCBI Taxonomy" id="47308"/>
    <lineage>
        <taxon>Eukaryota</taxon>
        <taxon>Metazoa</taxon>
        <taxon>Chordata</taxon>
        <taxon>Craniata</taxon>
        <taxon>Vertebrata</taxon>
        <taxon>Euteleostomi</taxon>
        <taxon>Actinopterygii</taxon>
        <taxon>Neopterygii</taxon>
        <taxon>Teleostei</taxon>
        <taxon>Neoteleostei</taxon>
        <taxon>Acanthomorphata</taxon>
        <taxon>Gobiaria</taxon>
        <taxon>Gobiiformes</taxon>
        <taxon>Gobioidei</taxon>
        <taxon>Gobiidae</taxon>
        <taxon>Benthophilinae</taxon>
        <taxon>Neogobiini</taxon>
        <taxon>Neogobius</taxon>
    </lineage>
</organism>
<dbReference type="Proteomes" id="UP000694523">
    <property type="component" value="Unplaced"/>
</dbReference>
<protein>
    <submittedName>
        <fullName evidence="1">Uncharacterized protein</fullName>
    </submittedName>
</protein>